<feature type="short sequence motif" description="DGA/G" evidence="4">
    <location>
        <begin position="157"/>
        <end position="159"/>
    </location>
</feature>
<feature type="short sequence motif" description="GXSXG" evidence="4">
    <location>
        <begin position="40"/>
        <end position="44"/>
    </location>
</feature>
<sequence>MADRMRAAVVLGSGGARGYAHIGALEVLGERGFDVVSIAGTSMGALVGGVAAAGKLDTYTEWARSLTQREVWRLLDLTLPAGGGAIRAERIIAKVGEILDGATIEKLPIPYTAVATDINARREVWFQRGPVEHAVRASIAIPGVITPAVINGRVLVDGGLINPIPIEPTAAASVDLTIAVSLSGMRSVAGAAPVKESSESVPREEWTSRLRRSAAEVLESERFRAITGRLGGHPREAEVAEVGGDVGGGLGGDVGAGVGGGVGAVVGAAVGDGVVVPQTPTEAYVLGQADVGLVDLLNMSFDTMSALISRYRMASNPPDVLVTVPSNAVRTLDFHRAAEMIELGRELTTEALDHAGY</sequence>
<evidence type="ECO:0000313" key="7">
    <source>
        <dbReference type="Proteomes" id="UP001597046"/>
    </source>
</evidence>
<dbReference type="InterPro" id="IPR016035">
    <property type="entry name" value="Acyl_Trfase/lysoPLipase"/>
</dbReference>
<dbReference type="Gene3D" id="3.40.1090.10">
    <property type="entry name" value="Cytosolic phospholipase A2 catalytic domain"/>
    <property type="match status" value="2"/>
</dbReference>
<organism evidence="6 7">
    <name type="scientific">Terrabacter terrigena</name>
    <dbReference type="NCBI Taxonomy" id="574718"/>
    <lineage>
        <taxon>Bacteria</taxon>
        <taxon>Bacillati</taxon>
        <taxon>Actinomycetota</taxon>
        <taxon>Actinomycetes</taxon>
        <taxon>Micrococcales</taxon>
        <taxon>Intrasporangiaceae</taxon>
        <taxon>Terrabacter</taxon>
    </lineage>
</organism>
<reference evidence="7" key="1">
    <citation type="journal article" date="2019" name="Int. J. Syst. Evol. Microbiol.">
        <title>The Global Catalogue of Microorganisms (GCM) 10K type strain sequencing project: providing services to taxonomists for standard genome sequencing and annotation.</title>
        <authorList>
            <consortium name="The Broad Institute Genomics Platform"/>
            <consortium name="The Broad Institute Genome Sequencing Center for Infectious Disease"/>
            <person name="Wu L."/>
            <person name="Ma J."/>
        </authorList>
    </citation>
    <scope>NUCLEOTIDE SEQUENCE [LARGE SCALE GENOMIC DNA]</scope>
    <source>
        <strain evidence="7">CCUG 57508</strain>
    </source>
</reference>
<gene>
    <name evidence="6" type="ORF">ACFQ2V_15365</name>
</gene>
<protein>
    <submittedName>
        <fullName evidence="6">Patatin-like phospholipase family protein</fullName>
    </submittedName>
</protein>
<keyword evidence="7" id="KW-1185">Reference proteome</keyword>
<dbReference type="RefSeq" id="WP_386053718.1">
    <property type="nucleotide sequence ID" value="NZ_JBHTKH010000010.1"/>
</dbReference>
<evidence type="ECO:0000256" key="3">
    <source>
        <dbReference type="ARBA" id="ARBA00023098"/>
    </source>
</evidence>
<feature type="active site" description="Proton acceptor" evidence="4">
    <location>
        <position position="157"/>
    </location>
</feature>
<dbReference type="InterPro" id="IPR050301">
    <property type="entry name" value="NTE"/>
</dbReference>
<dbReference type="PANTHER" id="PTHR14226">
    <property type="entry name" value="NEUROPATHY TARGET ESTERASE/SWISS CHEESE D.MELANOGASTER"/>
    <property type="match status" value="1"/>
</dbReference>
<evidence type="ECO:0000259" key="5">
    <source>
        <dbReference type="PROSITE" id="PS51635"/>
    </source>
</evidence>
<dbReference type="Proteomes" id="UP001597046">
    <property type="component" value="Unassembled WGS sequence"/>
</dbReference>
<name>A0ABW3MYM5_9MICO</name>
<dbReference type="Pfam" id="PF01734">
    <property type="entry name" value="Patatin"/>
    <property type="match status" value="1"/>
</dbReference>
<keyword evidence="3 4" id="KW-0443">Lipid metabolism</keyword>
<accession>A0ABW3MYM5</accession>
<evidence type="ECO:0000313" key="6">
    <source>
        <dbReference type="EMBL" id="MFD1055691.1"/>
    </source>
</evidence>
<proteinExistence type="predicted"/>
<dbReference type="EMBL" id="JBHTKH010000010">
    <property type="protein sequence ID" value="MFD1055691.1"/>
    <property type="molecule type" value="Genomic_DNA"/>
</dbReference>
<dbReference type="InterPro" id="IPR002641">
    <property type="entry name" value="PNPLA_dom"/>
</dbReference>
<dbReference type="SUPFAM" id="SSF52151">
    <property type="entry name" value="FabD/lysophospholipase-like"/>
    <property type="match status" value="1"/>
</dbReference>
<dbReference type="PANTHER" id="PTHR14226:SF76">
    <property type="entry name" value="NTE FAMILY PROTEIN RSSA"/>
    <property type="match status" value="1"/>
</dbReference>
<dbReference type="PROSITE" id="PS51635">
    <property type="entry name" value="PNPLA"/>
    <property type="match status" value="1"/>
</dbReference>
<keyword evidence="1 4" id="KW-0378">Hydrolase</keyword>
<evidence type="ECO:0000256" key="4">
    <source>
        <dbReference type="PROSITE-ProRule" id="PRU01161"/>
    </source>
</evidence>
<keyword evidence="2 4" id="KW-0442">Lipid degradation</keyword>
<comment type="caution">
    <text evidence="6">The sequence shown here is derived from an EMBL/GenBank/DDBJ whole genome shotgun (WGS) entry which is preliminary data.</text>
</comment>
<comment type="caution">
    <text evidence="4">Lacks conserved residue(s) required for the propagation of feature annotation.</text>
</comment>
<feature type="active site" description="Nucleophile" evidence="4">
    <location>
        <position position="42"/>
    </location>
</feature>
<evidence type="ECO:0000256" key="2">
    <source>
        <dbReference type="ARBA" id="ARBA00022963"/>
    </source>
</evidence>
<evidence type="ECO:0000256" key="1">
    <source>
        <dbReference type="ARBA" id="ARBA00022801"/>
    </source>
</evidence>
<feature type="domain" description="PNPLA" evidence="5">
    <location>
        <begin position="9"/>
        <end position="170"/>
    </location>
</feature>